<dbReference type="InterPro" id="IPR011006">
    <property type="entry name" value="CheY-like_superfamily"/>
</dbReference>
<dbReference type="InterPro" id="IPR050469">
    <property type="entry name" value="Diguanylate_Cyclase"/>
</dbReference>
<dbReference type="CDD" id="cd01949">
    <property type="entry name" value="GGDEF"/>
    <property type="match status" value="1"/>
</dbReference>
<dbReference type="GO" id="GO:0000160">
    <property type="term" value="P:phosphorelay signal transduction system"/>
    <property type="evidence" value="ECO:0007669"/>
    <property type="project" value="InterPro"/>
</dbReference>
<dbReference type="PROSITE" id="PS50110">
    <property type="entry name" value="RESPONSE_REGULATORY"/>
    <property type="match status" value="1"/>
</dbReference>
<evidence type="ECO:0000259" key="4">
    <source>
        <dbReference type="PROSITE" id="PS50110"/>
    </source>
</evidence>
<dbReference type="InterPro" id="IPR029787">
    <property type="entry name" value="Nucleotide_cyclase"/>
</dbReference>
<dbReference type="RefSeq" id="WP_140193900.1">
    <property type="nucleotide sequence ID" value="NZ_CP065915.1"/>
</dbReference>
<dbReference type="AlphaFoldDB" id="A0A5C5GER8"/>
<gene>
    <name evidence="6" type="ORF">FHY64_08035</name>
</gene>
<evidence type="ECO:0000259" key="5">
    <source>
        <dbReference type="PROSITE" id="PS50887"/>
    </source>
</evidence>
<dbReference type="InterPro" id="IPR043128">
    <property type="entry name" value="Rev_trsase/Diguanyl_cyclase"/>
</dbReference>
<organism evidence="6 7">
    <name type="scientific">Pelagovum pacificum</name>
    <dbReference type="NCBI Taxonomy" id="2588711"/>
    <lineage>
        <taxon>Bacteria</taxon>
        <taxon>Pseudomonadati</taxon>
        <taxon>Pseudomonadota</taxon>
        <taxon>Alphaproteobacteria</taxon>
        <taxon>Rhodobacterales</taxon>
        <taxon>Paracoccaceae</taxon>
        <taxon>Pelagovum</taxon>
    </lineage>
</organism>
<dbReference type="FunFam" id="3.30.70.270:FF:000001">
    <property type="entry name" value="Diguanylate cyclase domain protein"/>
    <property type="match status" value="1"/>
</dbReference>
<dbReference type="SUPFAM" id="SSF52172">
    <property type="entry name" value="CheY-like"/>
    <property type="match status" value="2"/>
</dbReference>
<dbReference type="GO" id="GO:0052621">
    <property type="term" value="F:diguanylate cyclase activity"/>
    <property type="evidence" value="ECO:0007669"/>
    <property type="project" value="UniProtKB-EC"/>
</dbReference>
<dbReference type="Proteomes" id="UP000314011">
    <property type="component" value="Unassembled WGS sequence"/>
</dbReference>
<dbReference type="PROSITE" id="PS50887">
    <property type="entry name" value="GGDEF"/>
    <property type="match status" value="1"/>
</dbReference>
<sequence length="466" mass="50541">MTARILVVDGTATNRILLKVRLTSANYHVYLATGIAEARAMVSATVPDLVVMDLGNEPRGALALFDDLKRSLATRMTRIIAIGQNCGPDERLAALAAGADEVLSKPVNEILLLARIRSLLRERDADNELRLREDTSRALGLCDPPADYLRNARVAMIVPKSPLGVIRSRAVAKSLPGGCTVIEPHEALGPGDHKRGYDLFVIDASCIEADRASNEVFRLVTELRSRSETRHAAQLVILPKGSEGLAAMVLDLGANDLVTYEVGMRELAHRCRTLLARKRRNDRMRATLRNGLRAAVTDPLTGLYNRRYALSHMQHMAENASTRNRPFAVMVLDIDHFKAINDQWGHTAGDAILVEVSRRLAENARTHDLVARIGGEEFVIAMPDASVRVARMAATRLCRLIEEVPFALPGTSRAISVTVSIGITMGGDHDADVGIENLVGRADAALYAAKNAGRNTISFSASASAA</sequence>
<comment type="caution">
    <text evidence="6">The sequence shown here is derived from an EMBL/GenBank/DDBJ whole genome shotgun (WGS) entry which is preliminary data.</text>
</comment>
<evidence type="ECO:0000256" key="3">
    <source>
        <dbReference type="PROSITE-ProRule" id="PRU00169"/>
    </source>
</evidence>
<dbReference type="Gene3D" id="3.40.50.2300">
    <property type="match status" value="1"/>
</dbReference>
<dbReference type="SMART" id="SM00448">
    <property type="entry name" value="REC"/>
    <property type="match status" value="1"/>
</dbReference>
<dbReference type="SUPFAM" id="SSF55073">
    <property type="entry name" value="Nucleotide cyclase"/>
    <property type="match status" value="1"/>
</dbReference>
<feature type="domain" description="GGDEF" evidence="5">
    <location>
        <begin position="325"/>
        <end position="462"/>
    </location>
</feature>
<keyword evidence="3" id="KW-0597">Phosphoprotein</keyword>
<evidence type="ECO:0000313" key="6">
    <source>
        <dbReference type="EMBL" id="TNY33213.1"/>
    </source>
</evidence>
<evidence type="ECO:0000256" key="1">
    <source>
        <dbReference type="ARBA" id="ARBA00012528"/>
    </source>
</evidence>
<dbReference type="Pfam" id="PF00990">
    <property type="entry name" value="GGDEF"/>
    <property type="match status" value="1"/>
</dbReference>
<dbReference type="OrthoDB" id="9812260at2"/>
<comment type="catalytic activity">
    <reaction evidence="2">
        <text>2 GTP = 3',3'-c-di-GMP + 2 diphosphate</text>
        <dbReference type="Rhea" id="RHEA:24898"/>
        <dbReference type="ChEBI" id="CHEBI:33019"/>
        <dbReference type="ChEBI" id="CHEBI:37565"/>
        <dbReference type="ChEBI" id="CHEBI:58805"/>
        <dbReference type="EC" id="2.7.7.65"/>
    </reaction>
</comment>
<dbReference type="PANTHER" id="PTHR45138">
    <property type="entry name" value="REGULATORY COMPONENTS OF SENSORY TRANSDUCTION SYSTEM"/>
    <property type="match status" value="1"/>
</dbReference>
<dbReference type="EC" id="2.7.7.65" evidence="1"/>
<dbReference type="PANTHER" id="PTHR45138:SF9">
    <property type="entry name" value="DIGUANYLATE CYCLASE DGCM-RELATED"/>
    <property type="match status" value="1"/>
</dbReference>
<dbReference type="InterPro" id="IPR001789">
    <property type="entry name" value="Sig_transdc_resp-reg_receiver"/>
</dbReference>
<name>A0A5C5GER8_9RHOB</name>
<evidence type="ECO:0000256" key="2">
    <source>
        <dbReference type="ARBA" id="ARBA00034247"/>
    </source>
</evidence>
<proteinExistence type="predicted"/>
<dbReference type="GO" id="GO:0043709">
    <property type="term" value="P:cell adhesion involved in single-species biofilm formation"/>
    <property type="evidence" value="ECO:0007669"/>
    <property type="project" value="TreeGrafter"/>
</dbReference>
<dbReference type="EMBL" id="VFFF01000001">
    <property type="protein sequence ID" value="TNY33213.1"/>
    <property type="molecule type" value="Genomic_DNA"/>
</dbReference>
<dbReference type="GO" id="GO:0005886">
    <property type="term" value="C:plasma membrane"/>
    <property type="evidence" value="ECO:0007669"/>
    <property type="project" value="TreeGrafter"/>
</dbReference>
<feature type="domain" description="Response regulatory" evidence="4">
    <location>
        <begin position="4"/>
        <end position="120"/>
    </location>
</feature>
<dbReference type="NCBIfam" id="TIGR00254">
    <property type="entry name" value="GGDEF"/>
    <property type="match status" value="1"/>
</dbReference>
<evidence type="ECO:0000313" key="7">
    <source>
        <dbReference type="Proteomes" id="UP000314011"/>
    </source>
</evidence>
<feature type="modified residue" description="4-aspartylphosphate" evidence="3">
    <location>
        <position position="53"/>
    </location>
</feature>
<dbReference type="Gene3D" id="3.30.70.270">
    <property type="match status" value="1"/>
</dbReference>
<dbReference type="GO" id="GO:1902201">
    <property type="term" value="P:negative regulation of bacterial-type flagellum-dependent cell motility"/>
    <property type="evidence" value="ECO:0007669"/>
    <property type="project" value="TreeGrafter"/>
</dbReference>
<dbReference type="SMART" id="SM00267">
    <property type="entry name" value="GGDEF"/>
    <property type="match status" value="1"/>
</dbReference>
<accession>A0A5C5GER8</accession>
<keyword evidence="7" id="KW-1185">Reference proteome</keyword>
<protein>
    <recommendedName>
        <fullName evidence="1">diguanylate cyclase</fullName>
        <ecNumber evidence="1">2.7.7.65</ecNumber>
    </recommendedName>
</protein>
<reference evidence="6 7" key="1">
    <citation type="submission" date="2019-06" db="EMBL/GenBank/DDBJ databases">
        <title>Genome of new Rhodobacteraceae sp. SM1903.</title>
        <authorList>
            <person name="Ren X."/>
        </authorList>
    </citation>
    <scope>NUCLEOTIDE SEQUENCE [LARGE SCALE GENOMIC DNA]</scope>
    <source>
        <strain evidence="6 7">SM1903</strain>
    </source>
</reference>
<dbReference type="Pfam" id="PF00072">
    <property type="entry name" value="Response_reg"/>
    <property type="match status" value="1"/>
</dbReference>
<dbReference type="InterPro" id="IPR000160">
    <property type="entry name" value="GGDEF_dom"/>
</dbReference>